<evidence type="ECO:0000313" key="2">
    <source>
        <dbReference type="Proteomes" id="UP000015042"/>
    </source>
</evidence>
<evidence type="ECO:0000313" key="1">
    <source>
        <dbReference type="EMBL" id="AGR61932.1"/>
    </source>
</evidence>
<geneLocation type="plasmid" evidence="1 2">
    <name>RM1</name>
</geneLocation>
<dbReference type="EMBL" id="CP006609">
    <property type="protein sequence ID" value="AGR61932.1"/>
    <property type="molecule type" value="Genomic_DNA"/>
</dbReference>
<protein>
    <submittedName>
        <fullName evidence="1">Uncharacterized protein</fullName>
    </submittedName>
</protein>
<gene>
    <name evidence="1" type="ORF">A464_plas0108</name>
</gene>
<dbReference type="HOGENOM" id="CLU_3296117_0_0_6"/>
<keyword evidence="1" id="KW-0614">Plasmid</keyword>
<organism evidence="1 2">
    <name type="scientific">Salmonella bongori N268-08</name>
    <dbReference type="NCBI Taxonomy" id="1197719"/>
    <lineage>
        <taxon>Bacteria</taxon>
        <taxon>Pseudomonadati</taxon>
        <taxon>Pseudomonadota</taxon>
        <taxon>Gammaproteobacteria</taxon>
        <taxon>Enterobacterales</taxon>
        <taxon>Enterobacteriaceae</taxon>
        <taxon>Salmonella</taxon>
    </lineage>
</organism>
<sequence>MQTVKVWHCLLQERASITSLQNSGECCLRIFFMVDAGFVM</sequence>
<dbReference type="Proteomes" id="UP000015042">
    <property type="component" value="Plasmid RM1"/>
</dbReference>
<name>S5NNY3_SALBN</name>
<dbReference type="AlphaFoldDB" id="S5NNY3"/>
<dbReference type="KEGG" id="sbz:A464_plas0108"/>
<reference evidence="1 2" key="1">
    <citation type="submission" date="2013-07" db="EMBL/GenBank/DDBJ databases">
        <title>Genome sequence of Salmonella bongori N268-08 - a rare clinical isolate.</title>
        <authorList>
            <person name="Marti R."/>
            <person name="Hagens S."/>
            <person name="Loessner M.J."/>
            <person name="Klumpp J."/>
        </authorList>
    </citation>
    <scope>NUCLEOTIDE SEQUENCE [LARGE SCALE GENOMIC DNA]</scope>
    <source>
        <strain evidence="1 2">N268-08</strain>
        <plasmid evidence="2">Plasmid RM1</plasmid>
    </source>
</reference>
<accession>S5NNY3</accession>
<proteinExistence type="predicted"/>